<gene>
    <name evidence="1" type="ORF">E0W69_009410</name>
</gene>
<accession>A0A5P2G4W2</accession>
<keyword evidence="2" id="KW-1185">Reference proteome</keyword>
<dbReference type="AlphaFoldDB" id="A0A5P2G4W2"/>
<proteinExistence type="predicted"/>
<evidence type="ECO:0000313" key="2">
    <source>
        <dbReference type="Proteomes" id="UP000292424"/>
    </source>
</evidence>
<sequence>MALLNPCSVTGRGSNTGVECGKTLGVPAGIIMVPANAKWSLADMQDFAAYIQTKIHAAASQRWYPVFTDLKNFEVTQDSDTQENFADGTNKMIRLGGYTLTFSFLEGGECLAKSLLSFNKKGYRFIVVDVDSQFKVRKNGDGSYSGLRVTDLYAPSPNLNTLAASYMNRIIASISVDEYIEKAEIFLNDTDLTELNGLLEVELSSVAAPTATKLTISAKTECAGTDLYDEYADALAVVDAWKVTDSTGADVAITAVAKNDTLKAWELTGAFTGTIKVSLVAPSVLQATPISVDGFESETLSITL</sequence>
<dbReference type="KEGG" id="arac:E0W69_009410"/>
<dbReference type="Proteomes" id="UP000292424">
    <property type="component" value="Chromosome"/>
</dbReference>
<reference evidence="1 2" key="1">
    <citation type="submission" date="2019-09" db="EMBL/GenBank/DDBJ databases">
        <title>Complete genome sequence of Arachidicoccus sp. B3-10 isolated from apple orchard soil.</title>
        <authorList>
            <person name="Kim H.S."/>
            <person name="Han K.-I."/>
            <person name="Suh M.K."/>
            <person name="Lee K.C."/>
            <person name="Eom M.K."/>
            <person name="Kim J.-S."/>
            <person name="Kang S.W."/>
            <person name="Sin Y."/>
            <person name="Lee J.-S."/>
        </authorList>
    </citation>
    <scope>NUCLEOTIDE SEQUENCE [LARGE SCALE GENOMIC DNA]</scope>
    <source>
        <strain evidence="1 2">B3-10</strain>
    </source>
</reference>
<evidence type="ECO:0000313" key="1">
    <source>
        <dbReference type="EMBL" id="QES88862.1"/>
    </source>
</evidence>
<protein>
    <submittedName>
        <fullName evidence="1">Uncharacterized protein</fullName>
    </submittedName>
</protein>
<dbReference type="EMBL" id="CP044016">
    <property type="protein sequence ID" value="QES88862.1"/>
    <property type="molecule type" value="Genomic_DNA"/>
</dbReference>
<name>A0A5P2G4W2_9BACT</name>
<organism evidence="1 2">
    <name type="scientific">Rhizosphaericola mali</name>
    <dbReference type="NCBI Taxonomy" id="2545455"/>
    <lineage>
        <taxon>Bacteria</taxon>
        <taxon>Pseudomonadati</taxon>
        <taxon>Bacteroidota</taxon>
        <taxon>Chitinophagia</taxon>
        <taxon>Chitinophagales</taxon>
        <taxon>Chitinophagaceae</taxon>
        <taxon>Rhizosphaericola</taxon>
    </lineage>
</organism>
<dbReference type="RefSeq" id="WP_131329810.1">
    <property type="nucleotide sequence ID" value="NZ_CP044016.1"/>
</dbReference>